<dbReference type="InterPro" id="IPR025649">
    <property type="entry name" value="DUF4360"/>
</dbReference>
<keyword evidence="1" id="KW-0732">Signal</keyword>
<reference evidence="2" key="2">
    <citation type="submission" date="2023-05" db="EMBL/GenBank/DDBJ databases">
        <authorList>
            <consortium name="Lawrence Berkeley National Laboratory"/>
            <person name="Steindorff A."/>
            <person name="Hensen N."/>
            <person name="Bonometti L."/>
            <person name="Westerberg I."/>
            <person name="Brannstrom I.O."/>
            <person name="Guillou S."/>
            <person name="Cros-Aarteil S."/>
            <person name="Calhoun S."/>
            <person name="Haridas S."/>
            <person name="Kuo A."/>
            <person name="Mondo S."/>
            <person name="Pangilinan J."/>
            <person name="Riley R."/>
            <person name="Labutti K."/>
            <person name="Andreopoulos B."/>
            <person name="Lipzen A."/>
            <person name="Chen C."/>
            <person name="Yanf M."/>
            <person name="Daum C."/>
            <person name="Ng V."/>
            <person name="Clum A."/>
            <person name="Ohm R."/>
            <person name="Martin F."/>
            <person name="Silar P."/>
            <person name="Natvig D."/>
            <person name="Lalanne C."/>
            <person name="Gautier V."/>
            <person name="Ament-Velasquez S.L."/>
            <person name="Kruys A."/>
            <person name="Hutchinson M.I."/>
            <person name="Powell A.J."/>
            <person name="Barry K."/>
            <person name="Miller A.N."/>
            <person name="Grigoriev I.V."/>
            <person name="Debuchy R."/>
            <person name="Gladieux P."/>
            <person name="Thoren M.H."/>
            <person name="Johannesson H."/>
        </authorList>
    </citation>
    <scope>NUCLEOTIDE SEQUENCE</scope>
    <source>
        <strain evidence="2">CBS 990.96</strain>
    </source>
</reference>
<evidence type="ECO:0000256" key="1">
    <source>
        <dbReference type="SAM" id="SignalP"/>
    </source>
</evidence>
<feature type="signal peptide" evidence="1">
    <location>
        <begin position="1"/>
        <end position="16"/>
    </location>
</feature>
<name>A0AAN7GXP9_9PEZI</name>
<evidence type="ECO:0008006" key="4">
    <source>
        <dbReference type="Google" id="ProtNLM"/>
    </source>
</evidence>
<protein>
    <recommendedName>
        <fullName evidence="4">Secreted protein</fullName>
    </recommendedName>
</protein>
<dbReference type="EMBL" id="MU865422">
    <property type="protein sequence ID" value="KAK4223579.1"/>
    <property type="molecule type" value="Genomic_DNA"/>
</dbReference>
<accession>A0AAN7GXP9</accession>
<comment type="caution">
    <text evidence="2">The sequence shown here is derived from an EMBL/GenBank/DDBJ whole genome shotgun (WGS) entry which is preliminary data.</text>
</comment>
<keyword evidence="3" id="KW-1185">Reference proteome</keyword>
<dbReference type="Pfam" id="PF14273">
    <property type="entry name" value="DUF4360"/>
    <property type="match status" value="1"/>
</dbReference>
<feature type="chain" id="PRO_5042943793" description="Secreted protein" evidence="1">
    <location>
        <begin position="17"/>
        <end position="197"/>
    </location>
</feature>
<evidence type="ECO:0000313" key="3">
    <source>
        <dbReference type="Proteomes" id="UP001301958"/>
    </source>
</evidence>
<proteinExistence type="predicted"/>
<dbReference type="AlphaFoldDB" id="A0AAN7GXP9"/>
<dbReference type="Proteomes" id="UP001301958">
    <property type="component" value="Unassembled WGS sequence"/>
</dbReference>
<evidence type="ECO:0000313" key="2">
    <source>
        <dbReference type="EMBL" id="KAK4223579.1"/>
    </source>
</evidence>
<reference evidence="2" key="1">
    <citation type="journal article" date="2023" name="Mol. Phylogenet. Evol.">
        <title>Genome-scale phylogeny and comparative genomics of the fungal order Sordariales.</title>
        <authorList>
            <person name="Hensen N."/>
            <person name="Bonometti L."/>
            <person name="Westerberg I."/>
            <person name="Brannstrom I.O."/>
            <person name="Guillou S."/>
            <person name="Cros-Aarteil S."/>
            <person name="Calhoun S."/>
            <person name="Haridas S."/>
            <person name="Kuo A."/>
            <person name="Mondo S."/>
            <person name="Pangilinan J."/>
            <person name="Riley R."/>
            <person name="LaButti K."/>
            <person name="Andreopoulos B."/>
            <person name="Lipzen A."/>
            <person name="Chen C."/>
            <person name="Yan M."/>
            <person name="Daum C."/>
            <person name="Ng V."/>
            <person name="Clum A."/>
            <person name="Steindorff A."/>
            <person name="Ohm R.A."/>
            <person name="Martin F."/>
            <person name="Silar P."/>
            <person name="Natvig D.O."/>
            <person name="Lalanne C."/>
            <person name="Gautier V."/>
            <person name="Ament-Velasquez S.L."/>
            <person name="Kruys A."/>
            <person name="Hutchinson M.I."/>
            <person name="Powell A.J."/>
            <person name="Barry K."/>
            <person name="Miller A.N."/>
            <person name="Grigoriev I.V."/>
            <person name="Debuchy R."/>
            <person name="Gladieux P."/>
            <person name="Hiltunen Thoren M."/>
            <person name="Johannesson H."/>
        </authorList>
    </citation>
    <scope>NUCLEOTIDE SEQUENCE</scope>
    <source>
        <strain evidence="2">CBS 990.96</strain>
    </source>
</reference>
<gene>
    <name evidence="2" type="ORF">QBC38DRAFT_459223</name>
</gene>
<organism evidence="2 3">
    <name type="scientific">Podospora fimiseda</name>
    <dbReference type="NCBI Taxonomy" id="252190"/>
    <lineage>
        <taxon>Eukaryota</taxon>
        <taxon>Fungi</taxon>
        <taxon>Dikarya</taxon>
        <taxon>Ascomycota</taxon>
        <taxon>Pezizomycotina</taxon>
        <taxon>Sordariomycetes</taxon>
        <taxon>Sordariomycetidae</taxon>
        <taxon>Sordariales</taxon>
        <taxon>Podosporaceae</taxon>
        <taxon>Podospora</taxon>
    </lineage>
</organism>
<sequence length="197" mass="21466">MKFTIATALLSGTALANPLSTRQATMSTFTREVTNVRGEGCPNPASLIVDFPSDKSVVVTLRNQIASIGRGVSEEDRERDCTFTLRVRTPAGAHTVNAVSQIIGGFTQATNTGAEGYIWRNHVYDGASLTRETKYTSFGGTQGIIETDNVRVSTNLNTEQVIDYTFSSRVRLQRTFDQNAEANITQSVYTLSLADQS</sequence>